<dbReference type="EMBL" id="VJWX01000007">
    <property type="protein sequence ID" value="TVT61981.1"/>
    <property type="molecule type" value="Genomic_DNA"/>
</dbReference>
<feature type="compositionally biased region" description="Basic and acidic residues" evidence="1">
    <location>
        <begin position="87"/>
        <end position="97"/>
    </location>
</feature>
<feature type="transmembrane region" description="Helical" evidence="2">
    <location>
        <begin position="6"/>
        <end position="25"/>
    </location>
</feature>
<proteinExistence type="predicted"/>
<keyword evidence="4" id="KW-1185">Reference proteome</keyword>
<gene>
    <name evidence="3" type="ORF">FNH05_01750</name>
</gene>
<organism evidence="3 4">
    <name type="scientific">Amycolatopsis rhizosphaerae</name>
    <dbReference type="NCBI Taxonomy" id="2053003"/>
    <lineage>
        <taxon>Bacteria</taxon>
        <taxon>Bacillati</taxon>
        <taxon>Actinomycetota</taxon>
        <taxon>Actinomycetes</taxon>
        <taxon>Pseudonocardiales</taxon>
        <taxon>Pseudonocardiaceae</taxon>
        <taxon>Amycolatopsis</taxon>
    </lineage>
</organism>
<dbReference type="AlphaFoldDB" id="A0A558DLT1"/>
<evidence type="ECO:0000313" key="4">
    <source>
        <dbReference type="Proteomes" id="UP000320011"/>
    </source>
</evidence>
<reference evidence="3 4" key="2">
    <citation type="submission" date="2019-08" db="EMBL/GenBank/DDBJ databases">
        <title>Amycolatopsis acidicola sp. nov., isolated from peat swamp forest soil.</title>
        <authorList>
            <person name="Srisuk N."/>
        </authorList>
    </citation>
    <scope>NUCLEOTIDE SEQUENCE [LARGE SCALE GENOMIC DNA]</scope>
    <source>
        <strain evidence="3 4">TBRC 6029</strain>
    </source>
</reference>
<evidence type="ECO:0000256" key="1">
    <source>
        <dbReference type="SAM" id="MobiDB-lite"/>
    </source>
</evidence>
<evidence type="ECO:0000313" key="3">
    <source>
        <dbReference type="EMBL" id="TVT61981.1"/>
    </source>
</evidence>
<dbReference type="Proteomes" id="UP000320011">
    <property type="component" value="Unassembled WGS sequence"/>
</dbReference>
<sequence length="97" mass="10987">MSALAWFGIWTVGLPAAYLIGLAAWGRRRRVAQTQNKRSVAAIAARVKQERKQSERLVRWPQADPDRGAIRINRQTRLAPQVGRHARPGDDVRHPDN</sequence>
<accession>A0A558DLT1</accession>
<keyword evidence="2" id="KW-1133">Transmembrane helix</keyword>
<evidence type="ECO:0000256" key="2">
    <source>
        <dbReference type="SAM" id="Phobius"/>
    </source>
</evidence>
<feature type="region of interest" description="Disordered" evidence="1">
    <location>
        <begin position="69"/>
        <end position="97"/>
    </location>
</feature>
<keyword evidence="2" id="KW-0812">Transmembrane</keyword>
<protein>
    <submittedName>
        <fullName evidence="3">Uncharacterized protein</fullName>
    </submittedName>
</protein>
<reference evidence="3 4" key="1">
    <citation type="submission" date="2019-07" db="EMBL/GenBank/DDBJ databases">
        <authorList>
            <person name="Duangmal K."/>
            <person name="Teo W.F.A."/>
        </authorList>
    </citation>
    <scope>NUCLEOTIDE SEQUENCE [LARGE SCALE GENOMIC DNA]</scope>
    <source>
        <strain evidence="3 4">TBRC 6029</strain>
    </source>
</reference>
<comment type="caution">
    <text evidence="3">The sequence shown here is derived from an EMBL/GenBank/DDBJ whole genome shotgun (WGS) entry which is preliminary data.</text>
</comment>
<dbReference type="RefSeq" id="WP_144585233.1">
    <property type="nucleotide sequence ID" value="NZ_VJWX01000007.1"/>
</dbReference>
<name>A0A558DLT1_9PSEU</name>
<keyword evidence="2" id="KW-0472">Membrane</keyword>